<dbReference type="GO" id="GO:0016887">
    <property type="term" value="F:ATP hydrolysis activity"/>
    <property type="evidence" value="ECO:0007669"/>
    <property type="project" value="InterPro"/>
</dbReference>
<keyword evidence="2" id="KW-0547">Nucleotide-binding</keyword>
<reference evidence="5 6" key="1">
    <citation type="submission" date="2019-11" db="EMBL/GenBank/DDBJ databases">
        <authorList>
            <person name="Li X.-J."/>
            <person name="Feng X.-M."/>
        </authorList>
    </citation>
    <scope>NUCLEOTIDE SEQUENCE [LARGE SCALE GENOMIC DNA]</scope>
    <source>
        <strain evidence="5 6">XMNu-373</strain>
    </source>
</reference>
<dbReference type="Gene3D" id="3.40.50.300">
    <property type="entry name" value="P-loop containing nucleotide triphosphate hydrolases"/>
    <property type="match status" value="1"/>
</dbReference>
<keyword evidence="6" id="KW-1185">Reference proteome</keyword>
<organism evidence="5 6">
    <name type="scientific">Phytoactinopolyspora mesophila</name>
    <dbReference type="NCBI Taxonomy" id="2650750"/>
    <lineage>
        <taxon>Bacteria</taxon>
        <taxon>Bacillati</taxon>
        <taxon>Actinomycetota</taxon>
        <taxon>Actinomycetes</taxon>
        <taxon>Jiangellales</taxon>
        <taxon>Jiangellaceae</taxon>
        <taxon>Phytoactinopolyspora</taxon>
    </lineage>
</organism>
<dbReference type="SMART" id="SM00382">
    <property type="entry name" value="AAA"/>
    <property type="match status" value="1"/>
</dbReference>
<dbReference type="PROSITE" id="PS00211">
    <property type="entry name" value="ABC_TRANSPORTER_1"/>
    <property type="match status" value="1"/>
</dbReference>
<accession>A0A7K3M3A8</accession>
<dbReference type="InterPro" id="IPR003593">
    <property type="entry name" value="AAA+_ATPase"/>
</dbReference>
<keyword evidence="3 5" id="KW-0067">ATP-binding</keyword>
<sequence>MSTLEINNLHKEFVDSYTGESVVAVGDVTFSVEQGEFISVLGPSGCGKTTVLNIVAGFDKQTSGTVHVAGKPVDGPSPERGVVFQSFALFPWKTVMGNVLFGLRMRGVPRHEREPIAQQYLELVGLEGFERKFPHELSGGMQQRLGVARVLANEPEVMLMDEPFASVDAQTRRKLQEELTGIFETKRPTVFFVTHDVDEAVFLADKVVVLGARPSQVREIVTVPLERPRTWRSVLDSQEFRHTVTYLTDLLAGDEPGVPADLDPA</sequence>
<proteinExistence type="predicted"/>
<dbReference type="PROSITE" id="PS50893">
    <property type="entry name" value="ABC_TRANSPORTER_2"/>
    <property type="match status" value="1"/>
</dbReference>
<dbReference type="Proteomes" id="UP000460435">
    <property type="component" value="Unassembled WGS sequence"/>
</dbReference>
<dbReference type="CDD" id="cd03293">
    <property type="entry name" value="ABC_NrtD_SsuB_transporters"/>
    <property type="match status" value="1"/>
</dbReference>
<dbReference type="InterPro" id="IPR050166">
    <property type="entry name" value="ABC_transporter_ATP-bind"/>
</dbReference>
<dbReference type="InterPro" id="IPR003439">
    <property type="entry name" value="ABC_transporter-like_ATP-bd"/>
</dbReference>
<evidence type="ECO:0000313" key="5">
    <source>
        <dbReference type="EMBL" id="NDL57517.1"/>
    </source>
</evidence>
<protein>
    <submittedName>
        <fullName evidence="5">ATP-binding cassette domain-containing protein</fullName>
    </submittedName>
</protein>
<dbReference type="InterPro" id="IPR017871">
    <property type="entry name" value="ABC_transporter-like_CS"/>
</dbReference>
<dbReference type="SUPFAM" id="SSF52540">
    <property type="entry name" value="P-loop containing nucleoside triphosphate hydrolases"/>
    <property type="match status" value="1"/>
</dbReference>
<dbReference type="EMBL" id="WLZY01000003">
    <property type="protein sequence ID" value="NDL57517.1"/>
    <property type="molecule type" value="Genomic_DNA"/>
</dbReference>
<keyword evidence="1" id="KW-0813">Transport</keyword>
<dbReference type="InterPro" id="IPR027417">
    <property type="entry name" value="P-loop_NTPase"/>
</dbReference>
<dbReference type="AlphaFoldDB" id="A0A7K3M3A8"/>
<name>A0A7K3M3A8_9ACTN</name>
<evidence type="ECO:0000259" key="4">
    <source>
        <dbReference type="PROSITE" id="PS50893"/>
    </source>
</evidence>
<dbReference type="GO" id="GO:0005524">
    <property type="term" value="F:ATP binding"/>
    <property type="evidence" value="ECO:0007669"/>
    <property type="project" value="UniProtKB-KW"/>
</dbReference>
<evidence type="ECO:0000256" key="1">
    <source>
        <dbReference type="ARBA" id="ARBA00022448"/>
    </source>
</evidence>
<dbReference type="Pfam" id="PF00005">
    <property type="entry name" value="ABC_tran"/>
    <property type="match status" value="1"/>
</dbReference>
<comment type="caution">
    <text evidence="5">The sequence shown here is derived from an EMBL/GenBank/DDBJ whole genome shotgun (WGS) entry which is preliminary data.</text>
</comment>
<evidence type="ECO:0000256" key="3">
    <source>
        <dbReference type="ARBA" id="ARBA00022840"/>
    </source>
</evidence>
<evidence type="ECO:0000313" key="6">
    <source>
        <dbReference type="Proteomes" id="UP000460435"/>
    </source>
</evidence>
<feature type="domain" description="ABC transporter" evidence="4">
    <location>
        <begin position="4"/>
        <end position="237"/>
    </location>
</feature>
<dbReference type="RefSeq" id="WP_162450221.1">
    <property type="nucleotide sequence ID" value="NZ_WLZY01000003.1"/>
</dbReference>
<dbReference type="PANTHER" id="PTHR42788:SF13">
    <property type="entry name" value="ALIPHATIC SULFONATES IMPORT ATP-BINDING PROTEIN SSUB"/>
    <property type="match status" value="1"/>
</dbReference>
<dbReference type="PANTHER" id="PTHR42788">
    <property type="entry name" value="TAURINE IMPORT ATP-BINDING PROTEIN-RELATED"/>
    <property type="match status" value="1"/>
</dbReference>
<evidence type="ECO:0000256" key="2">
    <source>
        <dbReference type="ARBA" id="ARBA00022741"/>
    </source>
</evidence>
<gene>
    <name evidence="5" type="ORF">F7O44_10570</name>
</gene>